<protein>
    <recommendedName>
        <fullName evidence="1">N-acetyltransferase domain-containing protein</fullName>
    </recommendedName>
</protein>
<feature type="domain" description="N-acetyltransferase" evidence="1">
    <location>
        <begin position="5"/>
        <end position="91"/>
    </location>
</feature>
<organism evidence="2 3">
    <name type="scientific">Veillonella rodentium</name>
    <dbReference type="NCBI Taxonomy" id="248315"/>
    <lineage>
        <taxon>Bacteria</taxon>
        <taxon>Bacillati</taxon>
        <taxon>Bacillota</taxon>
        <taxon>Negativicutes</taxon>
        <taxon>Veillonellales</taxon>
        <taxon>Veillonellaceae</taxon>
        <taxon>Veillonella</taxon>
    </lineage>
</organism>
<dbReference type="InterPro" id="IPR031165">
    <property type="entry name" value="GNAT_YJDJ"/>
</dbReference>
<dbReference type="KEGG" id="vrm:44547418_01842"/>
<dbReference type="EMBL" id="LT906470">
    <property type="protein sequence ID" value="SNV75756.1"/>
    <property type="molecule type" value="Genomic_DNA"/>
</dbReference>
<gene>
    <name evidence="2" type="ORF">SAMEA44547418_01842</name>
</gene>
<dbReference type="CDD" id="cd04301">
    <property type="entry name" value="NAT_SF"/>
    <property type="match status" value="1"/>
</dbReference>
<sequence length="91" mass="10220">MVEIKFERDNNRAAAYDNGKNMGESTFSQSATMWIIDHTLVEDGYGGQGIAGRLVAEIVRHAREEGVKILPLCPFAKAEFDKKEEYADIRV</sequence>
<evidence type="ECO:0000313" key="2">
    <source>
        <dbReference type="EMBL" id="SNV75756.1"/>
    </source>
</evidence>
<keyword evidence="3" id="KW-1185">Reference proteome</keyword>
<name>A0A239ZYI7_9FIRM</name>
<dbReference type="Pfam" id="PF14542">
    <property type="entry name" value="Acetyltransf_CG"/>
    <property type="match status" value="1"/>
</dbReference>
<dbReference type="PROSITE" id="PS51729">
    <property type="entry name" value="GNAT_YJDJ"/>
    <property type="match status" value="1"/>
</dbReference>
<dbReference type="RefSeq" id="WP_197696276.1">
    <property type="nucleotide sequence ID" value="NZ_LT906470.1"/>
</dbReference>
<reference evidence="2 3" key="1">
    <citation type="submission" date="2017-06" db="EMBL/GenBank/DDBJ databases">
        <authorList>
            <consortium name="Pathogen Informatics"/>
        </authorList>
    </citation>
    <scope>NUCLEOTIDE SEQUENCE [LARGE SCALE GENOMIC DNA]</scope>
    <source>
        <strain evidence="2 3">NCTC12018</strain>
    </source>
</reference>
<dbReference type="AlphaFoldDB" id="A0A239ZYI7"/>
<dbReference type="Proteomes" id="UP000214973">
    <property type="component" value="Chromosome 1"/>
</dbReference>
<evidence type="ECO:0000259" key="1">
    <source>
        <dbReference type="PROSITE" id="PS51729"/>
    </source>
</evidence>
<proteinExistence type="predicted"/>
<dbReference type="SUPFAM" id="SSF55729">
    <property type="entry name" value="Acyl-CoA N-acyltransferases (Nat)"/>
    <property type="match status" value="1"/>
</dbReference>
<evidence type="ECO:0000313" key="3">
    <source>
        <dbReference type="Proteomes" id="UP000214973"/>
    </source>
</evidence>
<dbReference type="Gene3D" id="3.40.630.30">
    <property type="match status" value="1"/>
</dbReference>
<dbReference type="InterPro" id="IPR016181">
    <property type="entry name" value="Acyl_CoA_acyltransferase"/>
</dbReference>
<accession>A0A239ZYI7</accession>